<feature type="transmembrane region" description="Helical" evidence="1">
    <location>
        <begin position="262"/>
        <end position="279"/>
    </location>
</feature>
<name>A0A0H5SFD3_HERHM</name>
<keyword evidence="1" id="KW-0472">Membrane</keyword>
<feature type="transmembrane region" description="Helical" evidence="1">
    <location>
        <begin position="639"/>
        <end position="660"/>
    </location>
</feature>
<evidence type="ECO:0000313" key="2">
    <source>
        <dbReference type="EMBL" id="CRZ33730.1"/>
    </source>
</evidence>
<feature type="transmembrane region" description="Helical" evidence="1">
    <location>
        <begin position="490"/>
        <end position="513"/>
    </location>
</feature>
<gene>
    <name evidence="2" type="ORF">HHT355_0525</name>
</gene>
<sequence>MNEKVVLYLIYILSLIFLITLIYLIYRNRKDKKLWGMPKKSHFGIQNSSQFITDIYKFLSNFPITRNYIRKLSYRYRLISPCDRKTIAEKTVCSVLLSWVISILAFFLIFLSNRSLINIITAGIAIFIINSEVVSRMAKKHEIKVLTEMQKMLAEVLHYYYVEYRIDDAIYMARENLSKDMKVAADQIYQLLLSADREESLRQYCDNIPNKFLRAFASLCIGLMEQGDRVIDGKMLFVRNLENLQREIDIEIEKQQRLSMEFMGVILCVVSPIFCIEIVKQFAISLKENMAEFYYGKQGFLLDIGLMAVITGIYVIMRKSAEYPEFHQSSHRWLFIIDRIKLIRKALDNYCDKYASKQEKLQRELRNNGSNIRARHFVLRSFLIALSVFIASTGLAFYLHKSSRKKLLEVNSYEMQFLTPAAKEIQYESMARTIEAYTRKYIEKTTIMPQNTEELTEIFIKDGLVFQPPIAEAIAGDVLNRVKKYQNEHISFIDLFICLCLSIIAYYLPYIFLKYISTVSKDAMEDEVNQFNALIGMLMFNENITVKQILEEMESFSVVFRQSLRMCIDDYGSGDIEALNKLKEREPYEPFRRIVDNLIRCDDMPISQAFAELQADYEGYISKRKLANEKSIKKRVFRAYVLAVVPFMLLFSYGLMPALVSSVKEINELLADLENMTW</sequence>
<dbReference type="OrthoDB" id="2662505at2"/>
<accession>A0A0H5SFD3</accession>
<dbReference type="PROSITE" id="PS50096">
    <property type="entry name" value="IQ"/>
    <property type="match status" value="1"/>
</dbReference>
<reference evidence="2 3" key="1">
    <citation type="submission" date="2015-06" db="EMBL/GenBank/DDBJ databases">
        <authorList>
            <person name="Wibberg Daniel"/>
        </authorList>
    </citation>
    <scope>NUCLEOTIDE SEQUENCE [LARGE SCALE GENOMIC DNA]</scope>
    <source>
        <strain evidence="2 3">T3/55T</strain>
    </source>
</reference>
<feature type="transmembrane region" description="Helical" evidence="1">
    <location>
        <begin position="299"/>
        <end position="317"/>
    </location>
</feature>
<proteinExistence type="predicted"/>
<feature type="transmembrane region" description="Helical" evidence="1">
    <location>
        <begin position="92"/>
        <end position="110"/>
    </location>
</feature>
<dbReference type="Proteomes" id="UP000236497">
    <property type="component" value="Unassembled WGS sequence"/>
</dbReference>
<organism evidence="2 3">
    <name type="scientific">Herbinix hemicellulosilytica</name>
    <dbReference type="NCBI Taxonomy" id="1564487"/>
    <lineage>
        <taxon>Bacteria</taxon>
        <taxon>Bacillati</taxon>
        <taxon>Bacillota</taxon>
        <taxon>Clostridia</taxon>
        <taxon>Lachnospirales</taxon>
        <taxon>Lachnospiraceae</taxon>
        <taxon>Herbinix</taxon>
    </lineage>
</organism>
<dbReference type="RefSeq" id="WP_103201889.1">
    <property type="nucleotide sequence ID" value="NZ_CVTD020000008.1"/>
</dbReference>
<evidence type="ECO:0000256" key="1">
    <source>
        <dbReference type="SAM" id="Phobius"/>
    </source>
</evidence>
<feature type="transmembrane region" description="Helical" evidence="1">
    <location>
        <begin position="377"/>
        <end position="399"/>
    </location>
</feature>
<keyword evidence="1" id="KW-1133">Transmembrane helix</keyword>
<evidence type="ECO:0000313" key="3">
    <source>
        <dbReference type="Proteomes" id="UP000236497"/>
    </source>
</evidence>
<protein>
    <submittedName>
        <fullName evidence="2">Uncharacterized protein</fullName>
    </submittedName>
</protein>
<dbReference type="AlphaFoldDB" id="A0A0H5SFD3"/>
<feature type="transmembrane region" description="Helical" evidence="1">
    <location>
        <begin position="6"/>
        <end position="26"/>
    </location>
</feature>
<keyword evidence="3" id="KW-1185">Reference proteome</keyword>
<dbReference type="EMBL" id="CVTD020000008">
    <property type="protein sequence ID" value="CRZ33730.1"/>
    <property type="molecule type" value="Genomic_DNA"/>
</dbReference>
<feature type="transmembrane region" description="Helical" evidence="1">
    <location>
        <begin position="116"/>
        <end position="134"/>
    </location>
</feature>
<keyword evidence="1" id="KW-0812">Transmembrane</keyword>